<dbReference type="EMBL" id="DRGL01000012">
    <property type="protein sequence ID" value="HEA19620.1"/>
    <property type="molecule type" value="Genomic_DNA"/>
</dbReference>
<dbReference type="AlphaFoldDB" id="A0A831VLE9"/>
<proteinExistence type="predicted"/>
<evidence type="ECO:0000313" key="1">
    <source>
        <dbReference type="EMBL" id="HEA19620.1"/>
    </source>
</evidence>
<dbReference type="Pfam" id="PF14054">
    <property type="entry name" value="DUF4249"/>
    <property type="match status" value="1"/>
</dbReference>
<sequence>MMQVNSYWNHRGKEGVFILFLLSFLLCGCVEEFEPETEFFESVLVVEAVVTDEIKQQEIVLSKTFRFEENGPQPEQNARVRVIEDGKTEYVFTEIEPGRYLSVDLFGAIPGKDYALIIETLDGTKYSSDTTLSTGAKSVLDDLYPVETTNDDNVEGISLRVNSFDATGDAGYYRFEFEETYKIIAPRWAASEAIIGSAGGIVNIPRIEEQQICYATRLSNSAILANTTTLAENQISGLEVRFISRDDYVIAQRYSIVVRQFATSRDAFSYYRSLDEISGSESIFSENQPGFIEGNIKIDNDDSKKVIGYFDISSVASKRIFFNHDDFYPEDFPPVYPVDCTPFTVDGEQLGIGLRNKEIQYISTDDPVIVPMQPFRVVARACGDCTLLGSNIVPDFWEE</sequence>
<name>A0A831VLE9_9FLAO</name>
<dbReference type="Proteomes" id="UP000886191">
    <property type="component" value="Unassembled WGS sequence"/>
</dbReference>
<gene>
    <name evidence="1" type="ORF">ENH87_01730</name>
</gene>
<organism evidence="1">
    <name type="scientific">Pricia antarctica</name>
    <dbReference type="NCBI Taxonomy" id="641691"/>
    <lineage>
        <taxon>Bacteria</taxon>
        <taxon>Pseudomonadati</taxon>
        <taxon>Bacteroidota</taxon>
        <taxon>Flavobacteriia</taxon>
        <taxon>Flavobacteriales</taxon>
        <taxon>Flavobacteriaceae</taxon>
        <taxon>Pricia</taxon>
    </lineage>
</organism>
<reference evidence="1" key="1">
    <citation type="journal article" date="2020" name="mSystems">
        <title>Genome- and Community-Level Interaction Insights into Carbon Utilization and Element Cycling Functions of Hydrothermarchaeota in Hydrothermal Sediment.</title>
        <authorList>
            <person name="Zhou Z."/>
            <person name="Liu Y."/>
            <person name="Xu W."/>
            <person name="Pan J."/>
            <person name="Luo Z.H."/>
            <person name="Li M."/>
        </authorList>
    </citation>
    <scope>NUCLEOTIDE SEQUENCE [LARGE SCALE GENOMIC DNA]</scope>
    <source>
        <strain evidence="1">HyVt-345</strain>
    </source>
</reference>
<dbReference type="InterPro" id="IPR025345">
    <property type="entry name" value="DUF4249"/>
</dbReference>
<comment type="caution">
    <text evidence="1">The sequence shown here is derived from an EMBL/GenBank/DDBJ whole genome shotgun (WGS) entry which is preliminary data.</text>
</comment>
<protein>
    <submittedName>
        <fullName evidence="1">DUF4249 domain-containing protein</fullName>
    </submittedName>
</protein>
<accession>A0A831VLE9</accession>